<dbReference type="STRING" id="1590841.A0A2R6PQM9"/>
<evidence type="ECO:0000313" key="2">
    <source>
        <dbReference type="EMBL" id="PSR95283.1"/>
    </source>
</evidence>
<accession>A0A2R6PQM9</accession>
<dbReference type="FunCoup" id="A0A2R6PQM9">
    <property type="interactions" value="1338"/>
</dbReference>
<evidence type="ECO:0000256" key="1">
    <source>
        <dbReference type="SAM" id="MobiDB-lite"/>
    </source>
</evidence>
<dbReference type="OMA" id="ARTFVKF"/>
<dbReference type="InParanoid" id="A0A2R6PQM9"/>
<organism evidence="2 3">
    <name type="scientific">Actinidia chinensis var. chinensis</name>
    <name type="common">Chinese soft-hair kiwi</name>
    <dbReference type="NCBI Taxonomy" id="1590841"/>
    <lineage>
        <taxon>Eukaryota</taxon>
        <taxon>Viridiplantae</taxon>
        <taxon>Streptophyta</taxon>
        <taxon>Embryophyta</taxon>
        <taxon>Tracheophyta</taxon>
        <taxon>Spermatophyta</taxon>
        <taxon>Magnoliopsida</taxon>
        <taxon>eudicotyledons</taxon>
        <taxon>Gunneridae</taxon>
        <taxon>Pentapetalae</taxon>
        <taxon>asterids</taxon>
        <taxon>Ericales</taxon>
        <taxon>Actinidiaceae</taxon>
        <taxon>Actinidia</taxon>
    </lineage>
</organism>
<dbReference type="EMBL" id="NKQK01000023">
    <property type="protein sequence ID" value="PSR95283.1"/>
    <property type="molecule type" value="Genomic_DNA"/>
</dbReference>
<dbReference type="AlphaFoldDB" id="A0A2R6PQM9"/>
<gene>
    <name evidence="2" type="ORF">CEY00_Acc26040</name>
</gene>
<dbReference type="InterPro" id="IPR018247">
    <property type="entry name" value="EF_Hand_1_Ca_BS"/>
</dbReference>
<dbReference type="Proteomes" id="UP000241394">
    <property type="component" value="Chromosome LG23"/>
</dbReference>
<evidence type="ECO:0000313" key="3">
    <source>
        <dbReference type="Proteomes" id="UP000241394"/>
    </source>
</evidence>
<reference evidence="3" key="2">
    <citation type="journal article" date="2018" name="BMC Genomics">
        <title>A manually annotated Actinidia chinensis var. chinensis (kiwifruit) genome highlights the challenges associated with draft genomes and gene prediction in plants.</title>
        <authorList>
            <person name="Pilkington S.M."/>
            <person name="Crowhurst R."/>
            <person name="Hilario E."/>
            <person name="Nardozza S."/>
            <person name="Fraser L."/>
            <person name="Peng Y."/>
            <person name="Gunaseelan K."/>
            <person name="Simpson R."/>
            <person name="Tahir J."/>
            <person name="Deroles S.C."/>
            <person name="Templeton K."/>
            <person name="Luo Z."/>
            <person name="Davy M."/>
            <person name="Cheng C."/>
            <person name="McNeilage M."/>
            <person name="Scaglione D."/>
            <person name="Liu Y."/>
            <person name="Zhang Q."/>
            <person name="Datson P."/>
            <person name="De Silva N."/>
            <person name="Gardiner S.E."/>
            <person name="Bassett H."/>
            <person name="Chagne D."/>
            <person name="McCallum J."/>
            <person name="Dzierzon H."/>
            <person name="Deng C."/>
            <person name="Wang Y.Y."/>
            <person name="Barron L."/>
            <person name="Manako K."/>
            <person name="Bowen J."/>
            <person name="Foster T.M."/>
            <person name="Erridge Z.A."/>
            <person name="Tiffin H."/>
            <person name="Waite C.N."/>
            <person name="Davies K.M."/>
            <person name="Grierson E.P."/>
            <person name="Laing W.A."/>
            <person name="Kirk R."/>
            <person name="Chen X."/>
            <person name="Wood M."/>
            <person name="Montefiori M."/>
            <person name="Brummell D.A."/>
            <person name="Schwinn K.E."/>
            <person name="Catanach A."/>
            <person name="Fullerton C."/>
            <person name="Li D."/>
            <person name="Meiyalaghan S."/>
            <person name="Nieuwenhuizen N."/>
            <person name="Read N."/>
            <person name="Prakash R."/>
            <person name="Hunter D."/>
            <person name="Zhang H."/>
            <person name="McKenzie M."/>
            <person name="Knabel M."/>
            <person name="Harris A."/>
            <person name="Allan A.C."/>
            <person name="Gleave A."/>
            <person name="Chen A."/>
            <person name="Janssen B.J."/>
            <person name="Plunkett B."/>
            <person name="Ampomah-Dwamena C."/>
            <person name="Voogd C."/>
            <person name="Leif D."/>
            <person name="Lafferty D."/>
            <person name="Souleyre E.J.F."/>
            <person name="Varkonyi-Gasic E."/>
            <person name="Gambi F."/>
            <person name="Hanley J."/>
            <person name="Yao J.L."/>
            <person name="Cheung J."/>
            <person name="David K.M."/>
            <person name="Warren B."/>
            <person name="Marsh K."/>
            <person name="Snowden K.C."/>
            <person name="Lin-Wang K."/>
            <person name="Brian L."/>
            <person name="Martinez-Sanchez M."/>
            <person name="Wang M."/>
            <person name="Ileperuma N."/>
            <person name="Macnee N."/>
            <person name="Campin R."/>
            <person name="McAtee P."/>
            <person name="Drummond R.S.M."/>
            <person name="Espley R.V."/>
            <person name="Ireland H.S."/>
            <person name="Wu R."/>
            <person name="Atkinson R.G."/>
            <person name="Karunairetnam S."/>
            <person name="Bulley S."/>
            <person name="Chunkath S."/>
            <person name="Hanley Z."/>
            <person name="Storey R."/>
            <person name="Thrimawithana A.H."/>
            <person name="Thomson S."/>
            <person name="David C."/>
            <person name="Testolin R."/>
            <person name="Huang H."/>
            <person name="Hellens R.P."/>
            <person name="Schaffer R.J."/>
        </authorList>
    </citation>
    <scope>NUCLEOTIDE SEQUENCE [LARGE SCALE GENOMIC DNA]</scope>
    <source>
        <strain evidence="3">cv. Red5</strain>
    </source>
</reference>
<proteinExistence type="predicted"/>
<comment type="caution">
    <text evidence="2">The sequence shown here is derived from an EMBL/GenBank/DDBJ whole genome shotgun (WGS) entry which is preliminary data.</text>
</comment>
<sequence length="353" mass="40662">MAYLRTFRSRHYFTLKKPQNSPKHLINPLHSHSTETHYTLSLISSIFHKPISILSQFEAESISLGNRKEENTKSKKPLHVLFKEAVGLTEKIEDSDDENKVGTGELKKKLRKLEEEVRRLRENSNEREKVKKLKKKSSDDDGFSKSDANSQRLYSLFENNTKRSEKLEGMENLGMEDPMVYKELSPEMVLFVTHLYKKGYFNNANFLPRNKFDVTCFENSYGRAFVKFAAEKFGKDNQEIAKWLSASDLKPVALFGCPSLGRKNIFSAKRLRYFFGIPEETVCCKCVLKPSCKFVNQSVWKGDNKNLNLAVVMRVIILYAFESVPPQLVVPDKIMDSVLRLLKEVLKLSQTIA</sequence>
<dbReference type="OrthoDB" id="974159at2759"/>
<protein>
    <submittedName>
        <fullName evidence="2">Autophagy-related protein</fullName>
    </submittedName>
</protein>
<keyword evidence="3" id="KW-1185">Reference proteome</keyword>
<feature type="region of interest" description="Disordered" evidence="1">
    <location>
        <begin position="121"/>
        <end position="147"/>
    </location>
</feature>
<reference evidence="2 3" key="1">
    <citation type="submission" date="2017-07" db="EMBL/GenBank/DDBJ databases">
        <title>An improved, manually edited Actinidia chinensis var. chinensis (kiwifruit) genome highlights the challenges associated with draft genomes and gene prediction in plants.</title>
        <authorList>
            <person name="Pilkington S."/>
            <person name="Crowhurst R."/>
            <person name="Hilario E."/>
            <person name="Nardozza S."/>
            <person name="Fraser L."/>
            <person name="Peng Y."/>
            <person name="Gunaseelan K."/>
            <person name="Simpson R."/>
            <person name="Tahir J."/>
            <person name="Deroles S."/>
            <person name="Templeton K."/>
            <person name="Luo Z."/>
            <person name="Davy M."/>
            <person name="Cheng C."/>
            <person name="Mcneilage M."/>
            <person name="Scaglione D."/>
            <person name="Liu Y."/>
            <person name="Zhang Q."/>
            <person name="Datson P."/>
            <person name="De Silva N."/>
            <person name="Gardiner S."/>
            <person name="Bassett H."/>
            <person name="Chagne D."/>
            <person name="Mccallum J."/>
            <person name="Dzierzon H."/>
            <person name="Deng C."/>
            <person name="Wang Y.-Y."/>
            <person name="Barron N."/>
            <person name="Manako K."/>
            <person name="Bowen J."/>
            <person name="Foster T."/>
            <person name="Erridge Z."/>
            <person name="Tiffin H."/>
            <person name="Waite C."/>
            <person name="Davies K."/>
            <person name="Grierson E."/>
            <person name="Laing W."/>
            <person name="Kirk R."/>
            <person name="Chen X."/>
            <person name="Wood M."/>
            <person name="Montefiori M."/>
            <person name="Brummell D."/>
            <person name="Schwinn K."/>
            <person name="Catanach A."/>
            <person name="Fullerton C."/>
            <person name="Li D."/>
            <person name="Meiyalaghan S."/>
            <person name="Nieuwenhuizen N."/>
            <person name="Read N."/>
            <person name="Prakash R."/>
            <person name="Hunter D."/>
            <person name="Zhang H."/>
            <person name="Mckenzie M."/>
            <person name="Knabel M."/>
            <person name="Harris A."/>
            <person name="Allan A."/>
            <person name="Chen A."/>
            <person name="Janssen B."/>
            <person name="Plunkett B."/>
            <person name="Dwamena C."/>
            <person name="Voogd C."/>
            <person name="Leif D."/>
            <person name="Lafferty D."/>
            <person name="Souleyre E."/>
            <person name="Varkonyi-Gasic E."/>
            <person name="Gambi F."/>
            <person name="Hanley J."/>
            <person name="Yao J.-L."/>
            <person name="Cheung J."/>
            <person name="David K."/>
            <person name="Warren B."/>
            <person name="Marsh K."/>
            <person name="Snowden K."/>
            <person name="Lin-Wang K."/>
            <person name="Brian L."/>
            <person name="Martinez-Sanchez M."/>
            <person name="Wang M."/>
            <person name="Ileperuma N."/>
            <person name="Macnee N."/>
            <person name="Campin R."/>
            <person name="Mcatee P."/>
            <person name="Drummond R."/>
            <person name="Espley R."/>
            <person name="Ireland H."/>
            <person name="Wu R."/>
            <person name="Atkinson R."/>
            <person name="Karunairetnam S."/>
            <person name="Bulley S."/>
            <person name="Chunkath S."/>
            <person name="Hanley Z."/>
            <person name="Storey R."/>
            <person name="Thrimawithana A."/>
            <person name="Thomson S."/>
            <person name="David C."/>
            <person name="Testolin R."/>
        </authorList>
    </citation>
    <scope>NUCLEOTIDE SEQUENCE [LARGE SCALE GENOMIC DNA]</scope>
    <source>
        <strain evidence="3">cv. Red5</strain>
        <tissue evidence="2">Young leaf</tissue>
    </source>
</reference>
<dbReference type="PROSITE" id="PS00018">
    <property type="entry name" value="EF_HAND_1"/>
    <property type="match status" value="1"/>
</dbReference>
<dbReference type="Gramene" id="PSR95283">
    <property type="protein sequence ID" value="PSR95283"/>
    <property type="gene ID" value="CEY00_Acc26040"/>
</dbReference>
<name>A0A2R6PQM9_ACTCC</name>